<keyword evidence="6" id="KW-0464">Manganese</keyword>
<dbReference type="GO" id="GO:0008311">
    <property type="term" value="F:double-stranded DNA 3'-5' DNA exonuclease activity"/>
    <property type="evidence" value="ECO:0007669"/>
    <property type="project" value="TreeGrafter"/>
</dbReference>
<feature type="transmembrane region" description="Helical" evidence="8">
    <location>
        <begin position="12"/>
        <end position="32"/>
    </location>
</feature>
<feature type="binding site" evidence="6">
    <location>
        <position position="31"/>
    </location>
    <ligand>
        <name>Mg(2+)</name>
        <dbReference type="ChEBI" id="CHEBI:18420"/>
        <label>1</label>
    </ligand>
</feature>
<evidence type="ECO:0000256" key="4">
    <source>
        <dbReference type="ARBA" id="ARBA00022842"/>
    </source>
</evidence>
<dbReference type="GO" id="GO:0003677">
    <property type="term" value="F:DNA binding"/>
    <property type="evidence" value="ECO:0007669"/>
    <property type="project" value="InterPro"/>
</dbReference>
<dbReference type="InterPro" id="IPR004808">
    <property type="entry name" value="AP_endonuc_1"/>
</dbReference>
<feature type="binding site" evidence="6">
    <location>
        <position position="271"/>
    </location>
    <ligand>
        <name>Mg(2+)</name>
        <dbReference type="ChEBI" id="CHEBI:18420"/>
        <label>1</label>
    </ligand>
</feature>
<dbReference type="PROSITE" id="PS51435">
    <property type="entry name" value="AP_NUCLEASE_F1_4"/>
    <property type="match status" value="1"/>
</dbReference>
<dbReference type="Pfam" id="PF03372">
    <property type="entry name" value="Exo_endo_phos"/>
    <property type="match status" value="1"/>
</dbReference>
<dbReference type="PANTHER" id="PTHR22748:SF6">
    <property type="entry name" value="DNA-(APURINIC OR APYRIMIDINIC SITE) ENDONUCLEASE"/>
    <property type="match status" value="1"/>
</dbReference>
<feature type="active site" description="Proton donor/acceptor" evidence="5">
    <location>
        <position position="172"/>
    </location>
</feature>
<feature type="site" description="Interaction with DNA substrate" evidence="7">
    <location>
        <position position="272"/>
    </location>
</feature>
<proteinExistence type="inferred from homology"/>
<reference evidence="10 11" key="1">
    <citation type="submission" date="2017-04" db="EMBL/GenBank/DDBJ databases">
        <authorList>
            <person name="Afonso C.L."/>
            <person name="Miller P.J."/>
            <person name="Scott M.A."/>
            <person name="Spackman E."/>
            <person name="Goraichik I."/>
            <person name="Dimitrov K.M."/>
            <person name="Suarez D.L."/>
            <person name="Swayne D.E."/>
        </authorList>
    </citation>
    <scope>NUCLEOTIDE SEQUENCE [LARGE SCALE GENOMIC DNA]</scope>
    <source>
        <strain evidence="10 11">VK13</strain>
    </source>
</reference>
<dbReference type="GO" id="GO:0003906">
    <property type="term" value="F:DNA-(apurinic or apyrimidinic site) endonuclease activity"/>
    <property type="evidence" value="ECO:0007669"/>
    <property type="project" value="TreeGrafter"/>
</dbReference>
<accession>A0A1W2AVN5</accession>
<dbReference type="Proteomes" id="UP000192708">
    <property type="component" value="Unassembled WGS sequence"/>
</dbReference>
<keyword evidence="8" id="KW-0812">Transmembrane</keyword>
<feature type="active site" evidence="5">
    <location>
        <position position="132"/>
    </location>
</feature>
<feature type="binding site" evidence="6">
    <location>
        <position position="272"/>
    </location>
    <ligand>
        <name>Mg(2+)</name>
        <dbReference type="ChEBI" id="CHEBI:18420"/>
        <label>1</label>
    </ligand>
</feature>
<organism evidence="10 11">
    <name type="scientific">Polynucleobacter kasalickyi</name>
    <dbReference type="NCBI Taxonomy" id="1938817"/>
    <lineage>
        <taxon>Bacteria</taxon>
        <taxon>Pseudomonadati</taxon>
        <taxon>Pseudomonadota</taxon>
        <taxon>Betaproteobacteria</taxon>
        <taxon>Burkholderiales</taxon>
        <taxon>Burkholderiaceae</taxon>
        <taxon>Polynucleobacter</taxon>
    </lineage>
</organism>
<dbReference type="InterPro" id="IPR020847">
    <property type="entry name" value="AP_endonuclease_F1_BS"/>
</dbReference>
<keyword evidence="4 6" id="KW-0460">Magnesium</keyword>
<evidence type="ECO:0000256" key="2">
    <source>
        <dbReference type="ARBA" id="ARBA00022723"/>
    </source>
</evidence>
<dbReference type="GO" id="GO:0046872">
    <property type="term" value="F:metal ion binding"/>
    <property type="evidence" value="ECO:0007669"/>
    <property type="project" value="UniProtKB-KW"/>
</dbReference>
<dbReference type="PANTHER" id="PTHR22748">
    <property type="entry name" value="AP ENDONUCLEASE"/>
    <property type="match status" value="1"/>
</dbReference>
<dbReference type="STRING" id="1938817.SAMN06296008_110115"/>
<dbReference type="SUPFAM" id="SSF56219">
    <property type="entry name" value="DNase I-like"/>
    <property type="match status" value="1"/>
</dbReference>
<keyword evidence="3" id="KW-0378">Hydrolase</keyword>
<evidence type="ECO:0000256" key="1">
    <source>
        <dbReference type="ARBA" id="ARBA00007092"/>
    </source>
</evidence>
<feature type="binding site" evidence="6">
    <location>
        <position position="172"/>
    </location>
    <ligand>
        <name>Mg(2+)</name>
        <dbReference type="ChEBI" id="CHEBI:18420"/>
        <label>1</label>
    </ligand>
</feature>
<evidence type="ECO:0000256" key="6">
    <source>
        <dbReference type="PIRSR" id="PIRSR604808-2"/>
    </source>
</evidence>
<name>A0A1W2AVN5_9BURK</name>
<evidence type="ECO:0000313" key="10">
    <source>
        <dbReference type="EMBL" id="SMC64769.1"/>
    </source>
</evidence>
<dbReference type="EMBL" id="FWXJ01000010">
    <property type="protein sequence ID" value="SMC64769.1"/>
    <property type="molecule type" value="Genomic_DNA"/>
</dbReference>
<evidence type="ECO:0000256" key="8">
    <source>
        <dbReference type="SAM" id="Phobius"/>
    </source>
</evidence>
<dbReference type="NCBIfam" id="TIGR00195">
    <property type="entry name" value="exoDNase_III"/>
    <property type="match status" value="1"/>
</dbReference>
<dbReference type="FunFam" id="3.60.10.10:FF:000026">
    <property type="entry name" value="Exodeoxyribonuclease III"/>
    <property type="match status" value="1"/>
</dbReference>
<evidence type="ECO:0000259" key="9">
    <source>
        <dbReference type="Pfam" id="PF03372"/>
    </source>
</evidence>
<gene>
    <name evidence="10" type="ORF">SAMN06296008_110115</name>
</gene>
<sequence>MLKLISTILSRYLLFYCFLSFISMIRIVSANLNGIRSATKKGFLQWLAKSEADFVCLQEIKAQANDLGEEFTKPGNYQGYFHFAQKKGYSGTGIYTRHQPDEIFTGFGAAEFDNEGRYTALRFGNRWIISAYFPSGSASEDRQASKFRFLDVFLPFLVQLKKSGCEIVLCGDINIAHHEIDLKNWKGNVKNSGFLPAERAWLTHLFTNEGFTDVYRLLEPTATDTCYTWWSQRGQAYANNVGWRIDYQIATDTLAKTAITQKVYKEERFSDHAPLIIDYDFSL</sequence>
<feature type="binding site" evidence="6">
    <location>
        <position position="59"/>
    </location>
    <ligand>
        <name>Mg(2+)</name>
        <dbReference type="ChEBI" id="CHEBI:18420"/>
        <label>1</label>
    </ligand>
</feature>
<feature type="active site" description="Proton acceptor" evidence="5">
    <location>
        <position position="272"/>
    </location>
</feature>
<dbReference type="PROSITE" id="PS00726">
    <property type="entry name" value="AP_NUCLEASE_F1_1"/>
    <property type="match status" value="1"/>
</dbReference>
<feature type="site" description="Important for catalytic activity" evidence="7">
    <location>
        <position position="246"/>
    </location>
</feature>
<keyword evidence="8" id="KW-0472">Membrane</keyword>
<feature type="binding site" evidence="6">
    <location>
        <position position="174"/>
    </location>
    <ligand>
        <name>Mg(2+)</name>
        <dbReference type="ChEBI" id="CHEBI:18420"/>
        <label>1</label>
    </ligand>
</feature>
<feature type="site" description="Transition state stabilizer" evidence="7">
    <location>
        <position position="174"/>
    </location>
</feature>
<dbReference type="InterPro" id="IPR036691">
    <property type="entry name" value="Endo/exonu/phosph_ase_sf"/>
</dbReference>
<comment type="similarity">
    <text evidence="1">Belongs to the DNA repair enzymes AP/ExoA family.</text>
</comment>
<keyword evidence="11" id="KW-1185">Reference proteome</keyword>
<feature type="domain" description="Endonuclease/exonuclease/phosphatase" evidence="9">
    <location>
        <begin position="29"/>
        <end position="272"/>
    </location>
</feature>
<keyword evidence="2 6" id="KW-0479">Metal-binding</keyword>
<comment type="cofactor">
    <cofactor evidence="6">
        <name>Mg(2+)</name>
        <dbReference type="ChEBI" id="CHEBI:18420"/>
    </cofactor>
    <cofactor evidence="6">
        <name>Mn(2+)</name>
        <dbReference type="ChEBI" id="CHEBI:29035"/>
    </cofactor>
    <text evidence="6">Probably binds two magnesium or manganese ions per subunit.</text>
</comment>
<protein>
    <submittedName>
        <fullName evidence="10">Exodeoxyribonuclease-3</fullName>
    </submittedName>
</protein>
<dbReference type="GO" id="GO:0006284">
    <property type="term" value="P:base-excision repair"/>
    <property type="evidence" value="ECO:0007669"/>
    <property type="project" value="TreeGrafter"/>
</dbReference>
<dbReference type="InterPro" id="IPR005135">
    <property type="entry name" value="Endo/exonuclease/phosphatase"/>
</dbReference>
<dbReference type="GO" id="GO:0008081">
    <property type="term" value="F:phosphoric diester hydrolase activity"/>
    <property type="evidence" value="ECO:0007669"/>
    <property type="project" value="TreeGrafter"/>
</dbReference>
<keyword evidence="8" id="KW-1133">Transmembrane helix</keyword>
<dbReference type="NCBIfam" id="TIGR00633">
    <property type="entry name" value="xth"/>
    <property type="match status" value="1"/>
</dbReference>
<dbReference type="AlphaFoldDB" id="A0A1W2AVN5"/>
<evidence type="ECO:0000256" key="7">
    <source>
        <dbReference type="PIRSR" id="PIRSR604808-3"/>
    </source>
</evidence>
<evidence type="ECO:0000256" key="3">
    <source>
        <dbReference type="ARBA" id="ARBA00022801"/>
    </source>
</evidence>
<dbReference type="CDD" id="cd10281">
    <property type="entry name" value="Nape_like_AP-endo"/>
    <property type="match status" value="1"/>
</dbReference>
<dbReference type="Gene3D" id="3.60.10.10">
    <property type="entry name" value="Endonuclease/exonuclease/phosphatase"/>
    <property type="match status" value="1"/>
</dbReference>
<evidence type="ECO:0000256" key="5">
    <source>
        <dbReference type="PIRSR" id="PIRSR604808-1"/>
    </source>
</evidence>
<evidence type="ECO:0000313" key="11">
    <source>
        <dbReference type="Proteomes" id="UP000192708"/>
    </source>
</evidence>